<feature type="compositionally biased region" description="Low complexity" evidence="1">
    <location>
        <begin position="155"/>
        <end position="165"/>
    </location>
</feature>
<reference evidence="2 3" key="1">
    <citation type="journal article" date="2014" name="Agronomy (Basel)">
        <title>A Draft Genome Sequence for Ensete ventricosum, the Drought-Tolerant Tree Against Hunger.</title>
        <authorList>
            <person name="Harrison J."/>
            <person name="Moore K.A."/>
            <person name="Paszkiewicz K."/>
            <person name="Jones T."/>
            <person name="Grant M."/>
            <person name="Ambacheew D."/>
            <person name="Muzemil S."/>
            <person name="Studholme D.J."/>
        </authorList>
    </citation>
    <scope>NUCLEOTIDE SEQUENCE [LARGE SCALE GENOMIC DNA]</scope>
</reference>
<feature type="region of interest" description="Disordered" evidence="1">
    <location>
        <begin position="216"/>
        <end position="243"/>
    </location>
</feature>
<sequence>MVRIIECQTVISTNKACKLTVISEVHNVKLSRRSCIINVLSLYDSSPKPPSFLLAPTVGQRRLSRCLPCSKLQPPLSAPHADAIASSLARSPTPATVSTDSDISRAHRRHPCYSQPSSDPSNCPHLLSLLINRRPYPSLATSPTEPSPSTLASSPNPVAAALAGPLLPPPPVARTSRTHRSQTCAPLPHPTVLPSSPSALARPRCLSFPLSQLPMSEQPPTPGILNRRLLSSSSRTHRRRCYRRPPTPPPHACHCCQLPATTVALSFNLLCFLRLLHPLL</sequence>
<evidence type="ECO:0000313" key="3">
    <source>
        <dbReference type="Proteomes" id="UP000287651"/>
    </source>
</evidence>
<feature type="compositionally biased region" description="Polar residues" evidence="1">
    <location>
        <begin position="139"/>
        <end position="154"/>
    </location>
</feature>
<dbReference type="AlphaFoldDB" id="A0A426X5J3"/>
<name>A0A426X5J3_ENSVE</name>
<dbReference type="Proteomes" id="UP000287651">
    <property type="component" value="Unassembled WGS sequence"/>
</dbReference>
<feature type="region of interest" description="Disordered" evidence="1">
    <location>
        <begin position="137"/>
        <end position="198"/>
    </location>
</feature>
<gene>
    <name evidence="2" type="ORF">B296_00058211</name>
</gene>
<proteinExistence type="predicted"/>
<accession>A0A426X5J3</accession>
<evidence type="ECO:0000256" key="1">
    <source>
        <dbReference type="SAM" id="MobiDB-lite"/>
    </source>
</evidence>
<organism evidence="2 3">
    <name type="scientific">Ensete ventricosum</name>
    <name type="common">Abyssinian banana</name>
    <name type="synonym">Musa ensete</name>
    <dbReference type="NCBI Taxonomy" id="4639"/>
    <lineage>
        <taxon>Eukaryota</taxon>
        <taxon>Viridiplantae</taxon>
        <taxon>Streptophyta</taxon>
        <taxon>Embryophyta</taxon>
        <taxon>Tracheophyta</taxon>
        <taxon>Spermatophyta</taxon>
        <taxon>Magnoliopsida</taxon>
        <taxon>Liliopsida</taxon>
        <taxon>Zingiberales</taxon>
        <taxon>Musaceae</taxon>
        <taxon>Ensete</taxon>
    </lineage>
</organism>
<protein>
    <submittedName>
        <fullName evidence="2">Uncharacterized protein</fullName>
    </submittedName>
</protein>
<evidence type="ECO:0000313" key="2">
    <source>
        <dbReference type="EMBL" id="RRT34751.1"/>
    </source>
</evidence>
<comment type="caution">
    <text evidence="2">The sequence shown here is derived from an EMBL/GenBank/DDBJ whole genome shotgun (WGS) entry which is preliminary data.</text>
</comment>
<feature type="region of interest" description="Disordered" evidence="1">
    <location>
        <begin position="87"/>
        <end position="121"/>
    </location>
</feature>
<dbReference type="EMBL" id="AMZH03026145">
    <property type="protein sequence ID" value="RRT34751.1"/>
    <property type="molecule type" value="Genomic_DNA"/>
</dbReference>
<feature type="compositionally biased region" description="Polar residues" evidence="1">
    <location>
        <begin position="88"/>
        <end position="101"/>
    </location>
</feature>